<name>A0A344J7N8_9GAMM</name>
<dbReference type="EMBL" id="CP029556">
    <property type="protein sequence ID" value="AXA85048.1"/>
    <property type="molecule type" value="Genomic_DNA"/>
</dbReference>
<gene>
    <name evidence="2" type="ORF">DCD74_10465</name>
</gene>
<feature type="signal peptide" evidence="1">
    <location>
        <begin position="1"/>
        <end position="30"/>
    </location>
</feature>
<proteinExistence type="predicted"/>
<dbReference type="Pfam" id="PF19574">
    <property type="entry name" value="LolA_3"/>
    <property type="match status" value="1"/>
</dbReference>
<evidence type="ECO:0000313" key="2">
    <source>
        <dbReference type="EMBL" id="AXA85048.1"/>
    </source>
</evidence>
<sequence>MKPRTMPRWMTLQCSAALLCAVALSMPARADAPAPVESGWILSRLAQPAPMRTSFVEVRDSRLLKNPLRLSGEYRRPDDQTLVREVRTPYTETTTLLGDQASIARSGKPARTFSLSRAPQLAGMQAGFGALLRGDAAGISRDFNLAARGTRAQWQMRMTPKQAALKQYVRDITLYGRGSELRCIETRTTRGDEVQRTLLASAARSVTASTSAAQLASLCQSGS</sequence>
<organism evidence="2 3">
    <name type="scientific">Solilutibacter oculi</name>
    <dbReference type="NCBI Taxonomy" id="2698682"/>
    <lineage>
        <taxon>Bacteria</taxon>
        <taxon>Pseudomonadati</taxon>
        <taxon>Pseudomonadota</taxon>
        <taxon>Gammaproteobacteria</taxon>
        <taxon>Lysobacterales</taxon>
        <taxon>Lysobacteraceae</taxon>
        <taxon>Solilutibacter</taxon>
    </lineage>
</organism>
<evidence type="ECO:0000256" key="1">
    <source>
        <dbReference type="SAM" id="SignalP"/>
    </source>
</evidence>
<reference evidence="3" key="1">
    <citation type="submission" date="2018-05" db="EMBL/GenBank/DDBJ databases">
        <title>Luteimonas pekinense sp. nov., isolated from human Meibomian gland secretions, Beijing, China.</title>
        <authorList>
            <person name="Wen T."/>
            <person name="Bai H."/>
            <person name="Lv H."/>
        </authorList>
    </citation>
    <scope>NUCLEOTIDE SEQUENCE [LARGE SCALE GENOMIC DNA]</scope>
    <source>
        <strain evidence="3">83-4</strain>
    </source>
</reference>
<dbReference type="Proteomes" id="UP000251842">
    <property type="component" value="Chromosome"/>
</dbReference>
<feature type="chain" id="PRO_5017055772" evidence="1">
    <location>
        <begin position="31"/>
        <end position="223"/>
    </location>
</feature>
<protein>
    <submittedName>
        <fullName evidence="2">Fatty acyl CoA synthetase</fullName>
    </submittedName>
</protein>
<keyword evidence="3" id="KW-1185">Reference proteome</keyword>
<dbReference type="InterPro" id="IPR004564">
    <property type="entry name" value="OM_lipoprot_carrier_LolA-like"/>
</dbReference>
<dbReference type="KEGG" id="lue:DCD74_10465"/>
<dbReference type="AlphaFoldDB" id="A0A344J7N8"/>
<accession>A0A344J7N8</accession>
<dbReference type="OrthoDB" id="6165143at2"/>
<evidence type="ECO:0000313" key="3">
    <source>
        <dbReference type="Proteomes" id="UP000251842"/>
    </source>
</evidence>
<keyword evidence="1" id="KW-0732">Signal</keyword>
<dbReference type="Gene3D" id="2.50.20.10">
    <property type="entry name" value="Lipoprotein localisation LolA/LolB/LppX"/>
    <property type="match status" value="1"/>
</dbReference>